<dbReference type="REBASE" id="166117">
    <property type="entry name" value="Sin1620McrBCP"/>
</dbReference>
<dbReference type="RefSeq" id="WP_096362523.1">
    <property type="nucleotide sequence ID" value="NZ_AP014880.1"/>
</dbReference>
<sequence>MRLTDNFSVAKSKFEADYPQLSEKLLDRTLENLSQEDNILIFPHDLLESPDLEKDGKVLETVSGQIKTQNIIGFLGYENERLTIHSRFANEDDDYFLHYMLQKVLQLNLTSLDVGLSQEDSWYQLLIYLFPKYLQAALRKGLYKEYQRFFYNDSHVKGTIEVARHIKKNVPFTGKITYSTREFSFDNALMQLIRHTIAFIQHTVPNGRALLSSSASVRENTAEIVRVTPSYQFSDRAKIIHLNQIHPIRHTYYYEYGKLQQLCLMILRQTKHGLNQSQQKIHGLLFDIAWLWEEYLATLLGEDFEHPQNKASKGGYSLFDNGKGQIYPDFLSLTDCPIVADAKYKPIKNIKGADYLQLVAYMYRFNARLGFYLFPNNTNDANINQFNLLQGKGERRDTKIIVKKVGLEIPQKSSSYDDFVKQIQESEKIFQETIQKPLNESECTL</sequence>
<proteinExistence type="predicted"/>
<dbReference type="InterPro" id="IPR019292">
    <property type="entry name" value="McrC"/>
</dbReference>
<dbReference type="Proteomes" id="UP000217792">
    <property type="component" value="Chromosome"/>
</dbReference>
<dbReference type="AlphaFoldDB" id="A0AAD1FJ78"/>
<protein>
    <recommendedName>
        <fullName evidence="3">5-methylcytosine-specific restriction enzyme subunit McrC</fullName>
    </recommendedName>
</protein>
<reference evidence="1 2" key="1">
    <citation type="journal article" date="2017" name="Infect. Immun.">
        <title>Characterization of the Pathogenicity of Streptococcus intermedius TYG1620 Isolated from a Human Brain Abscess Based on the Complete Genome Sequence with Transcriptome Analysis and Transposon Mutagenesis in a Murine Subcutaneous Abscess Model.</title>
        <authorList>
            <person name="Hasegawa N."/>
            <person name="Sekizuka T."/>
            <person name="Sugi Y."/>
            <person name="Kawakami N."/>
            <person name="Ogasawara Y."/>
            <person name="Kato K."/>
            <person name="Yamashita A."/>
            <person name="Takeuchi F."/>
            <person name="Kuroda M."/>
        </authorList>
    </citation>
    <scope>NUCLEOTIDE SEQUENCE [LARGE SCALE GENOMIC DNA]</scope>
    <source>
        <strain evidence="1 2">TYG1620</strain>
    </source>
</reference>
<name>A0AAD1FJ78_STRIT</name>
<evidence type="ECO:0008006" key="3">
    <source>
        <dbReference type="Google" id="ProtNLM"/>
    </source>
</evidence>
<dbReference type="Pfam" id="PF10117">
    <property type="entry name" value="McrBC"/>
    <property type="match status" value="1"/>
</dbReference>
<dbReference type="PANTHER" id="PTHR38733:SF1">
    <property type="entry name" value="TYPE IV METHYL-DIRECTED RESTRICTION ENZYME ECOKMCRBC"/>
    <property type="match status" value="1"/>
</dbReference>
<evidence type="ECO:0000313" key="1">
    <source>
        <dbReference type="EMBL" id="BAW16306.1"/>
    </source>
</evidence>
<gene>
    <name evidence="1" type="ORF">SITYG_03200</name>
</gene>
<dbReference type="PANTHER" id="PTHR38733">
    <property type="entry name" value="PROTEIN MCRC"/>
    <property type="match status" value="1"/>
</dbReference>
<evidence type="ECO:0000313" key="2">
    <source>
        <dbReference type="Proteomes" id="UP000217792"/>
    </source>
</evidence>
<accession>A0AAD1FJ78</accession>
<organism evidence="1 2">
    <name type="scientific">Streptococcus intermedius</name>
    <dbReference type="NCBI Taxonomy" id="1338"/>
    <lineage>
        <taxon>Bacteria</taxon>
        <taxon>Bacillati</taxon>
        <taxon>Bacillota</taxon>
        <taxon>Bacilli</taxon>
        <taxon>Lactobacillales</taxon>
        <taxon>Streptococcaceae</taxon>
        <taxon>Streptococcus</taxon>
        <taxon>Streptococcus anginosus group</taxon>
    </lineage>
</organism>
<dbReference type="EMBL" id="AP014880">
    <property type="protein sequence ID" value="BAW16306.1"/>
    <property type="molecule type" value="Genomic_DNA"/>
</dbReference>